<keyword evidence="2" id="KW-1185">Reference proteome</keyword>
<sequence length="136" mass="15360">MTHWLRDDFALLLTISSARDLCVGIAFLWAHIGNFSLQTTYLPLVHMAADTPVSDVIKSLQEQVEELKMIAAEYQNGTTSKHVDDATPAAGVESTISLQQELQELKVKYDKANYRIEMLCRALDEKDFLLKSMRKA</sequence>
<reference evidence="1" key="1">
    <citation type="submission" date="2020-12" db="EMBL/GenBank/DDBJ databases">
        <title>Metabolic potential, ecology and presence of endohyphal bacteria is reflected in genomic diversity of Mucoromycotina.</title>
        <authorList>
            <person name="Muszewska A."/>
            <person name="Okrasinska A."/>
            <person name="Steczkiewicz K."/>
            <person name="Drgas O."/>
            <person name="Orlowska M."/>
            <person name="Perlinska-Lenart U."/>
            <person name="Aleksandrzak-Piekarczyk T."/>
            <person name="Szatraj K."/>
            <person name="Zielenkiewicz U."/>
            <person name="Pilsyk S."/>
            <person name="Malc E."/>
            <person name="Mieczkowski P."/>
            <person name="Kruszewska J.S."/>
            <person name="Biernat P."/>
            <person name="Pawlowska J."/>
        </authorList>
    </citation>
    <scope>NUCLEOTIDE SEQUENCE</scope>
    <source>
        <strain evidence="1">WA0000051536</strain>
    </source>
</reference>
<evidence type="ECO:0000313" key="1">
    <source>
        <dbReference type="EMBL" id="KAG2173067.1"/>
    </source>
</evidence>
<dbReference type="Proteomes" id="UP000612746">
    <property type="component" value="Unassembled WGS sequence"/>
</dbReference>
<comment type="caution">
    <text evidence="1">The sequence shown here is derived from an EMBL/GenBank/DDBJ whole genome shotgun (WGS) entry which is preliminary data.</text>
</comment>
<accession>A0A8H7PFM2</accession>
<gene>
    <name evidence="1" type="ORF">INT44_007040</name>
</gene>
<evidence type="ECO:0000313" key="2">
    <source>
        <dbReference type="Proteomes" id="UP000612746"/>
    </source>
</evidence>
<name>A0A8H7PFM2_9FUNG</name>
<dbReference type="OrthoDB" id="2405052at2759"/>
<organism evidence="1 2">
    <name type="scientific">Umbelopsis vinacea</name>
    <dbReference type="NCBI Taxonomy" id="44442"/>
    <lineage>
        <taxon>Eukaryota</taxon>
        <taxon>Fungi</taxon>
        <taxon>Fungi incertae sedis</taxon>
        <taxon>Mucoromycota</taxon>
        <taxon>Mucoromycotina</taxon>
        <taxon>Umbelopsidomycetes</taxon>
        <taxon>Umbelopsidales</taxon>
        <taxon>Umbelopsidaceae</taxon>
        <taxon>Umbelopsis</taxon>
    </lineage>
</organism>
<dbReference type="AlphaFoldDB" id="A0A8H7PFM2"/>
<dbReference type="EMBL" id="JAEPRA010000020">
    <property type="protein sequence ID" value="KAG2173067.1"/>
    <property type="molecule type" value="Genomic_DNA"/>
</dbReference>
<proteinExistence type="predicted"/>
<protein>
    <submittedName>
        <fullName evidence="1">Uncharacterized protein</fullName>
    </submittedName>
</protein>